<dbReference type="PANTHER" id="PTHR10915">
    <property type="entry name" value="SYNDECAN"/>
    <property type="match status" value="1"/>
</dbReference>
<feature type="compositionally biased region" description="Basic and acidic residues" evidence="11">
    <location>
        <begin position="15"/>
        <end position="33"/>
    </location>
</feature>
<keyword evidence="6 12" id="KW-1133">Transmembrane helix</keyword>
<dbReference type="SMART" id="SM00294">
    <property type="entry name" value="4.1m"/>
    <property type="match status" value="1"/>
</dbReference>
<dbReference type="Proteomes" id="UP000324632">
    <property type="component" value="Chromosome 16"/>
</dbReference>
<evidence type="ECO:0000256" key="7">
    <source>
        <dbReference type="ARBA" id="ARBA00023136"/>
    </source>
</evidence>
<evidence type="ECO:0000256" key="1">
    <source>
        <dbReference type="ARBA" id="ARBA00004479"/>
    </source>
</evidence>
<feature type="compositionally biased region" description="Polar residues" evidence="11">
    <location>
        <begin position="237"/>
        <end position="259"/>
    </location>
</feature>
<keyword evidence="9 10" id="KW-0357">Heparan sulfate</keyword>
<dbReference type="InterPro" id="IPR030479">
    <property type="entry name" value="Syndecan_CS"/>
</dbReference>
<dbReference type="PANTHER" id="PTHR10915:SF7">
    <property type="entry name" value="SYNDECAN-3"/>
    <property type="match status" value="1"/>
</dbReference>
<evidence type="ECO:0000256" key="10">
    <source>
        <dbReference type="RuleBase" id="RU000649"/>
    </source>
</evidence>
<evidence type="ECO:0000256" key="2">
    <source>
        <dbReference type="ARBA" id="ARBA00005343"/>
    </source>
</evidence>
<keyword evidence="15" id="KW-1185">Reference proteome</keyword>
<keyword evidence="7 12" id="KW-0472">Membrane</keyword>
<dbReference type="GO" id="GO:0016020">
    <property type="term" value="C:membrane"/>
    <property type="evidence" value="ECO:0007669"/>
    <property type="project" value="UniProtKB-SubCell"/>
</dbReference>
<comment type="caution">
    <text evidence="14">The sequence shown here is derived from an EMBL/GenBank/DDBJ whole genome shotgun (WGS) entry which is preliminary data.</text>
</comment>
<evidence type="ECO:0000256" key="9">
    <source>
        <dbReference type="ARBA" id="ARBA00023207"/>
    </source>
</evidence>
<gene>
    <name evidence="14" type="ORF">E1301_Tti012459</name>
</gene>
<proteinExistence type="inferred from homology"/>
<dbReference type="PROSITE" id="PS00964">
    <property type="entry name" value="SYNDECAN"/>
    <property type="match status" value="1"/>
</dbReference>
<dbReference type="InterPro" id="IPR027789">
    <property type="entry name" value="Syndecan/Neurexin_dom"/>
</dbReference>
<feature type="transmembrane region" description="Helical" evidence="12">
    <location>
        <begin position="347"/>
        <end position="366"/>
    </location>
</feature>
<sequence length="399" mass="42810">MRRCRSRLKCRRSGYDVGRRLLEGQRRKSRPVDEDSSGDEPYDDEDFFSGSGSGFPDIDVSPTGAGVSVTTEEPLPLSTTQATGPAPSASPAAEPSRPPPPEVDRESGMGQESEVQEGDWGEVKSKATVAPRLTEVPMVAMDSTTILTESKVAPSDFEEPSNSEIDDLFITTEITILEPSSTTQKTDDITTTEVLSTTVASTTAKPTRPRPVPTTPSTSPPRPRQPQTTPSRATPTESSTDSVMSSTVQTQTPYETVNNEVAGAGPSGDFEIREDEVRQGNEVSRGKAAPGVPAEPDLTGNSVDAAGSSAAQLPQKNILERKEVLIAVLIGGLFAFVFADFLVRAVIVGGVVGALFAAFLVMLLVYRMKKKDEGSYTLEEPKQATVTYQKPDKQEEFYA</sequence>
<evidence type="ECO:0000313" key="15">
    <source>
        <dbReference type="Proteomes" id="UP000324632"/>
    </source>
</evidence>
<comment type="subcellular location">
    <subcellularLocation>
        <location evidence="1 10">Membrane</location>
        <topology evidence="1 10">Single-pass type I membrane protein</topology>
    </subcellularLocation>
</comment>
<accession>A0A5A9NKW1</accession>
<dbReference type="Pfam" id="PF01034">
    <property type="entry name" value="Syndecan"/>
    <property type="match status" value="1"/>
</dbReference>
<dbReference type="AlphaFoldDB" id="A0A5A9NKW1"/>
<name>A0A5A9NKW1_9TELE</name>
<evidence type="ECO:0000256" key="11">
    <source>
        <dbReference type="SAM" id="MobiDB-lite"/>
    </source>
</evidence>
<comment type="similarity">
    <text evidence="3">Belongs to the neurexin family.</text>
</comment>
<dbReference type="InterPro" id="IPR003585">
    <property type="entry name" value="Neurexin-like"/>
</dbReference>
<feature type="region of interest" description="Disordered" evidence="11">
    <location>
        <begin position="177"/>
        <end position="305"/>
    </location>
</feature>
<keyword evidence="5 10" id="KW-0654">Proteoglycan</keyword>
<evidence type="ECO:0000256" key="3">
    <source>
        <dbReference type="ARBA" id="ARBA00010241"/>
    </source>
</evidence>
<evidence type="ECO:0000313" key="14">
    <source>
        <dbReference type="EMBL" id="KAA0710360.1"/>
    </source>
</evidence>
<evidence type="ECO:0000256" key="12">
    <source>
        <dbReference type="SAM" id="Phobius"/>
    </source>
</evidence>
<comment type="similarity">
    <text evidence="2 10">Belongs to the syndecan proteoglycan family.</text>
</comment>
<feature type="domain" description="Neurexin/syndecan/glycophorin C" evidence="13">
    <location>
        <begin position="365"/>
        <end position="383"/>
    </location>
</feature>
<dbReference type="GO" id="GO:0009986">
    <property type="term" value="C:cell surface"/>
    <property type="evidence" value="ECO:0007669"/>
    <property type="project" value="TreeGrafter"/>
</dbReference>
<evidence type="ECO:0000256" key="6">
    <source>
        <dbReference type="ARBA" id="ARBA00022989"/>
    </source>
</evidence>
<keyword evidence="4 10" id="KW-0812">Transmembrane</keyword>
<reference evidence="14 15" key="1">
    <citation type="journal article" date="2019" name="Mol. Ecol. Resour.">
        <title>Chromosome-level genome assembly of Triplophysa tibetana, a fish adapted to the harsh high-altitude environment of the Tibetan Plateau.</title>
        <authorList>
            <person name="Yang X."/>
            <person name="Liu H."/>
            <person name="Ma Z."/>
            <person name="Zou Y."/>
            <person name="Zou M."/>
            <person name="Mao Y."/>
            <person name="Li X."/>
            <person name="Wang H."/>
            <person name="Chen T."/>
            <person name="Wang W."/>
            <person name="Yang R."/>
        </authorList>
    </citation>
    <scope>NUCLEOTIDE SEQUENCE [LARGE SCALE GENOMIC DNA]</scope>
    <source>
        <strain evidence="14">TTIB1903HZAU</strain>
        <tissue evidence="14">Muscle</tissue>
    </source>
</reference>
<dbReference type="InterPro" id="IPR001050">
    <property type="entry name" value="Syndecan"/>
</dbReference>
<dbReference type="EMBL" id="SOYY01000016">
    <property type="protein sequence ID" value="KAA0710360.1"/>
    <property type="molecule type" value="Genomic_DNA"/>
</dbReference>
<feature type="compositionally biased region" description="Pro residues" evidence="11">
    <location>
        <begin position="209"/>
        <end position="224"/>
    </location>
</feature>
<feature type="compositionally biased region" description="Low complexity" evidence="11">
    <location>
        <begin position="85"/>
        <end position="95"/>
    </location>
</feature>
<protein>
    <recommendedName>
        <fullName evidence="10">Syndecan</fullName>
    </recommendedName>
</protein>
<evidence type="ECO:0000256" key="5">
    <source>
        <dbReference type="ARBA" id="ARBA00022974"/>
    </source>
</evidence>
<feature type="region of interest" description="Disordered" evidence="11">
    <location>
        <begin position="15"/>
        <end position="128"/>
    </location>
</feature>
<evidence type="ECO:0000256" key="4">
    <source>
        <dbReference type="ARBA" id="ARBA00022692"/>
    </source>
</evidence>
<keyword evidence="8 10" id="KW-0325">Glycoprotein</keyword>
<evidence type="ECO:0000256" key="8">
    <source>
        <dbReference type="ARBA" id="ARBA00023180"/>
    </source>
</evidence>
<comment type="function">
    <text evidence="10">Cell surface proteoglycan.</text>
</comment>
<feature type="compositionally biased region" description="Low complexity" evidence="11">
    <location>
        <begin position="225"/>
        <end position="236"/>
    </location>
</feature>
<evidence type="ECO:0000259" key="13">
    <source>
        <dbReference type="SMART" id="SM00294"/>
    </source>
</evidence>
<feature type="transmembrane region" description="Helical" evidence="12">
    <location>
        <begin position="324"/>
        <end position="341"/>
    </location>
</feature>
<organism evidence="14 15">
    <name type="scientific">Triplophysa tibetana</name>
    <dbReference type="NCBI Taxonomy" id="1572043"/>
    <lineage>
        <taxon>Eukaryota</taxon>
        <taxon>Metazoa</taxon>
        <taxon>Chordata</taxon>
        <taxon>Craniata</taxon>
        <taxon>Vertebrata</taxon>
        <taxon>Euteleostomi</taxon>
        <taxon>Actinopterygii</taxon>
        <taxon>Neopterygii</taxon>
        <taxon>Teleostei</taxon>
        <taxon>Ostariophysi</taxon>
        <taxon>Cypriniformes</taxon>
        <taxon>Nemacheilidae</taxon>
        <taxon>Triplophysa</taxon>
    </lineage>
</organism>
<feature type="compositionally biased region" description="Acidic residues" evidence="11">
    <location>
        <begin position="34"/>
        <end position="47"/>
    </location>
</feature>
<dbReference type="GO" id="GO:0016477">
    <property type="term" value="P:cell migration"/>
    <property type="evidence" value="ECO:0007669"/>
    <property type="project" value="TreeGrafter"/>
</dbReference>